<feature type="transmembrane region" description="Helical" evidence="1">
    <location>
        <begin position="228"/>
        <end position="247"/>
    </location>
</feature>
<organism evidence="3 4">
    <name type="scientific">Cucumis sativus</name>
    <name type="common">Cucumber</name>
    <dbReference type="NCBI Taxonomy" id="3659"/>
    <lineage>
        <taxon>Eukaryota</taxon>
        <taxon>Viridiplantae</taxon>
        <taxon>Streptophyta</taxon>
        <taxon>Embryophyta</taxon>
        <taxon>Tracheophyta</taxon>
        <taxon>Spermatophyta</taxon>
        <taxon>Magnoliopsida</taxon>
        <taxon>eudicotyledons</taxon>
        <taxon>Gunneridae</taxon>
        <taxon>Pentapetalae</taxon>
        <taxon>rosids</taxon>
        <taxon>fabids</taxon>
        <taxon>Cucurbitales</taxon>
        <taxon>Cucurbitaceae</taxon>
        <taxon>Benincaseae</taxon>
        <taxon>Cucumis</taxon>
    </lineage>
</organism>
<accession>A0A0A0KJZ3</accession>
<sequence>MAIVVLLSLHNFTSSVKAQSWRHAFRKLPPSNLNSFFCRYFIFFNHYPTRGPHRYTQSNQSPFFFNPSPKFQSGSIAMAQLGDLRKNFVLLKHINDNQETSLRYCETKLQNIVLGYLSWGRLFFFGFSFSFKCKDWWVVLSLTLLSTFLYLLLFMDAVVMLSRTHDQLGIIRKELTEICQQILVAQNQDTVDLSMEGGECCDGFELSFHERMFMLDQFSVVENGRKGYIYFIVCALLVITAIELYACKRLLCN</sequence>
<keyword evidence="4" id="KW-1185">Reference proteome</keyword>
<feature type="transmembrane region" description="Helical" evidence="1">
    <location>
        <begin position="112"/>
        <end position="129"/>
    </location>
</feature>
<keyword evidence="1" id="KW-1133">Transmembrane helix</keyword>
<evidence type="ECO:0000256" key="1">
    <source>
        <dbReference type="SAM" id="Phobius"/>
    </source>
</evidence>
<dbReference type="AlphaFoldDB" id="A0A0A0KJZ3"/>
<protein>
    <submittedName>
        <fullName evidence="3">Uncharacterized protein</fullName>
    </submittedName>
</protein>
<reference evidence="3 4" key="4">
    <citation type="journal article" date="2011" name="BMC Genomics">
        <title>RNA-Seq improves annotation of protein-coding genes in the cucumber genome.</title>
        <authorList>
            <person name="Li Z."/>
            <person name="Zhang Z."/>
            <person name="Yan P."/>
            <person name="Huang S."/>
            <person name="Fei Z."/>
            <person name="Lin K."/>
        </authorList>
    </citation>
    <scope>NUCLEOTIDE SEQUENCE [LARGE SCALE GENOMIC DNA]</scope>
    <source>
        <strain evidence="4">cv. 9930</strain>
    </source>
</reference>
<gene>
    <name evidence="3" type="ORF">Csa_5G139810</name>
</gene>
<reference evidence="3 4" key="3">
    <citation type="journal article" date="2010" name="BMC Genomics">
        <title>Transcriptome sequencing and comparative analysis of cucumber flowers with different sex types.</title>
        <authorList>
            <person name="Guo S."/>
            <person name="Zheng Y."/>
            <person name="Joung J.G."/>
            <person name="Liu S."/>
            <person name="Zhang Z."/>
            <person name="Crasta O.R."/>
            <person name="Sobral B.W."/>
            <person name="Xu Y."/>
            <person name="Huang S."/>
            <person name="Fei Z."/>
        </authorList>
    </citation>
    <scope>NUCLEOTIDE SEQUENCE [LARGE SCALE GENOMIC DNA]</scope>
    <source>
        <strain evidence="4">cv. 9930</strain>
    </source>
</reference>
<name>A0A0A0KJZ3_CUCSA</name>
<keyword evidence="1" id="KW-0812">Transmembrane</keyword>
<reference evidence="3 4" key="1">
    <citation type="journal article" date="2009" name="Nat. Genet.">
        <title>The genome of the cucumber, Cucumis sativus L.</title>
        <authorList>
            <person name="Huang S."/>
            <person name="Li R."/>
            <person name="Zhang Z."/>
            <person name="Li L."/>
            <person name="Gu X."/>
            <person name="Fan W."/>
            <person name="Lucas W.J."/>
            <person name="Wang X."/>
            <person name="Xie B."/>
            <person name="Ni P."/>
            <person name="Ren Y."/>
            <person name="Zhu H."/>
            <person name="Li J."/>
            <person name="Lin K."/>
            <person name="Jin W."/>
            <person name="Fei Z."/>
            <person name="Li G."/>
            <person name="Staub J."/>
            <person name="Kilian A."/>
            <person name="van der Vossen E.A."/>
            <person name="Wu Y."/>
            <person name="Guo J."/>
            <person name="He J."/>
            <person name="Jia Z."/>
            <person name="Ren Y."/>
            <person name="Tian G."/>
            <person name="Lu Y."/>
            <person name="Ruan J."/>
            <person name="Qian W."/>
            <person name="Wang M."/>
            <person name="Huang Q."/>
            <person name="Li B."/>
            <person name="Xuan Z."/>
            <person name="Cao J."/>
            <person name="Asan"/>
            <person name="Wu Z."/>
            <person name="Zhang J."/>
            <person name="Cai Q."/>
            <person name="Bai Y."/>
            <person name="Zhao B."/>
            <person name="Han Y."/>
            <person name="Li Y."/>
            <person name="Li X."/>
            <person name="Wang S."/>
            <person name="Shi Q."/>
            <person name="Liu S."/>
            <person name="Cho W.K."/>
            <person name="Kim J.Y."/>
            <person name="Xu Y."/>
            <person name="Heller-Uszynska K."/>
            <person name="Miao H."/>
            <person name="Cheng Z."/>
            <person name="Zhang S."/>
            <person name="Wu J."/>
            <person name="Yang Y."/>
            <person name="Kang H."/>
            <person name="Li M."/>
            <person name="Liang H."/>
            <person name="Ren X."/>
            <person name="Shi Z."/>
            <person name="Wen M."/>
            <person name="Jian M."/>
            <person name="Yang H."/>
            <person name="Zhang G."/>
            <person name="Yang Z."/>
            <person name="Chen R."/>
            <person name="Liu S."/>
            <person name="Li J."/>
            <person name="Ma L."/>
            <person name="Liu H."/>
            <person name="Zhou Y."/>
            <person name="Zhao J."/>
            <person name="Fang X."/>
            <person name="Li G."/>
            <person name="Fang L."/>
            <person name="Li Y."/>
            <person name="Liu D."/>
            <person name="Zheng H."/>
            <person name="Zhang Y."/>
            <person name="Qin N."/>
            <person name="Li Z."/>
            <person name="Yang G."/>
            <person name="Yang S."/>
            <person name="Bolund L."/>
            <person name="Kristiansen K."/>
            <person name="Zheng H."/>
            <person name="Li S."/>
            <person name="Zhang X."/>
            <person name="Yang H."/>
            <person name="Wang J."/>
            <person name="Sun R."/>
            <person name="Zhang B."/>
            <person name="Jiang S."/>
            <person name="Wang J."/>
            <person name="Du Y."/>
            <person name="Li S."/>
        </authorList>
    </citation>
    <scope>NUCLEOTIDE SEQUENCE [LARGE SCALE GENOMIC DNA]</scope>
    <source>
        <strain evidence="4">cv. 9930</strain>
    </source>
</reference>
<proteinExistence type="predicted"/>
<evidence type="ECO:0000256" key="2">
    <source>
        <dbReference type="SAM" id="SignalP"/>
    </source>
</evidence>
<feature type="transmembrane region" description="Helical" evidence="1">
    <location>
        <begin position="136"/>
        <end position="155"/>
    </location>
</feature>
<dbReference type="Gramene" id="KGN49903">
    <property type="protein sequence ID" value="KGN49903"/>
    <property type="gene ID" value="Csa_5G139810"/>
</dbReference>
<dbReference type="EMBL" id="CM002926">
    <property type="protein sequence ID" value="KGN49903.1"/>
    <property type="molecule type" value="Genomic_DNA"/>
</dbReference>
<evidence type="ECO:0000313" key="3">
    <source>
        <dbReference type="EMBL" id="KGN49903.1"/>
    </source>
</evidence>
<dbReference type="Proteomes" id="UP000029981">
    <property type="component" value="Chromosome 5"/>
</dbReference>
<reference evidence="3 4" key="2">
    <citation type="journal article" date="2009" name="PLoS ONE">
        <title>An integrated genetic and cytogenetic map of the cucumber genome.</title>
        <authorList>
            <person name="Ren Y."/>
            <person name="Zhang Z."/>
            <person name="Liu J."/>
            <person name="Staub J.E."/>
            <person name="Han Y."/>
            <person name="Cheng Z."/>
            <person name="Li X."/>
            <person name="Lu J."/>
            <person name="Miao H."/>
            <person name="Kang H."/>
            <person name="Xie B."/>
            <person name="Gu X."/>
            <person name="Wang X."/>
            <person name="Du Y."/>
            <person name="Jin W."/>
            <person name="Huang S."/>
        </authorList>
    </citation>
    <scope>NUCLEOTIDE SEQUENCE [LARGE SCALE GENOMIC DNA]</scope>
    <source>
        <strain evidence="4">cv. 9930</strain>
    </source>
</reference>
<feature type="signal peptide" evidence="2">
    <location>
        <begin position="1"/>
        <end position="18"/>
    </location>
</feature>
<feature type="chain" id="PRO_5001972229" evidence="2">
    <location>
        <begin position="19"/>
        <end position="253"/>
    </location>
</feature>
<keyword evidence="1" id="KW-0472">Membrane</keyword>
<evidence type="ECO:0000313" key="4">
    <source>
        <dbReference type="Proteomes" id="UP000029981"/>
    </source>
</evidence>
<keyword evidence="2" id="KW-0732">Signal</keyword>